<gene>
    <name evidence="2" type="ORF">DSCW_22350</name>
</gene>
<dbReference type="RefSeq" id="WP_155303799.1">
    <property type="nucleotide sequence ID" value="NZ_AP021875.1"/>
</dbReference>
<dbReference type="KEGG" id="dwd:DSCW_22350"/>
<keyword evidence="3" id="KW-1185">Reference proteome</keyword>
<name>A0A5K7Z1N7_9BACT</name>
<evidence type="ECO:0000256" key="1">
    <source>
        <dbReference type="SAM" id="SignalP"/>
    </source>
</evidence>
<reference evidence="2 3" key="1">
    <citation type="submission" date="2019-11" db="EMBL/GenBank/DDBJ databases">
        <title>Comparative genomics of hydrocarbon-degrading Desulfosarcina strains.</title>
        <authorList>
            <person name="Watanabe M."/>
            <person name="Kojima H."/>
            <person name="Fukui M."/>
        </authorList>
    </citation>
    <scope>NUCLEOTIDE SEQUENCE [LARGE SCALE GENOMIC DNA]</scope>
    <source>
        <strain evidence="2 3">PP31</strain>
    </source>
</reference>
<evidence type="ECO:0008006" key="4">
    <source>
        <dbReference type="Google" id="ProtNLM"/>
    </source>
</evidence>
<organism evidence="2 3">
    <name type="scientific">Desulfosarcina widdelii</name>
    <dbReference type="NCBI Taxonomy" id="947919"/>
    <lineage>
        <taxon>Bacteria</taxon>
        <taxon>Pseudomonadati</taxon>
        <taxon>Thermodesulfobacteriota</taxon>
        <taxon>Desulfobacteria</taxon>
        <taxon>Desulfobacterales</taxon>
        <taxon>Desulfosarcinaceae</taxon>
        <taxon>Desulfosarcina</taxon>
    </lineage>
</organism>
<proteinExistence type="predicted"/>
<dbReference type="OrthoDB" id="5511572at2"/>
<dbReference type="AlphaFoldDB" id="A0A5K7Z1N7"/>
<protein>
    <recommendedName>
        <fullName evidence="4">Outer membrane protein beta-barrel domain-containing protein</fullName>
    </recommendedName>
</protein>
<evidence type="ECO:0000313" key="2">
    <source>
        <dbReference type="EMBL" id="BBO74818.1"/>
    </source>
</evidence>
<sequence length="153" mass="16976">MKVKAWILFFFFILLATSALAADQRRFGLGIIAGEPTGITGKYMLDASNAIDGGVGWKTSGDNEFHIYADYLIHFHQLIETQQGELPVYVGGGLRWVKREKKDNKFGVRIPFGLEYVFGGGSLGAFAELVPIMNLTPDTEFDLEGGIGIRFYF</sequence>
<feature type="chain" id="PRO_5024299747" description="Outer membrane protein beta-barrel domain-containing protein" evidence="1">
    <location>
        <begin position="22"/>
        <end position="153"/>
    </location>
</feature>
<accession>A0A5K7Z1N7</accession>
<evidence type="ECO:0000313" key="3">
    <source>
        <dbReference type="Proteomes" id="UP000427769"/>
    </source>
</evidence>
<dbReference type="Proteomes" id="UP000427769">
    <property type="component" value="Chromosome"/>
</dbReference>
<feature type="signal peptide" evidence="1">
    <location>
        <begin position="1"/>
        <end position="21"/>
    </location>
</feature>
<keyword evidence="1" id="KW-0732">Signal</keyword>
<dbReference type="EMBL" id="AP021875">
    <property type="protein sequence ID" value="BBO74818.1"/>
    <property type="molecule type" value="Genomic_DNA"/>
</dbReference>